<sequence>MYVNRHLTAVVTAGALWLQSCVAQAGAASCSNITSGQTYDYIIVGSGAGGIPMADRLSEAGHSVLLIEKGPPSTGRWGGTMKPTWLNGTSLTRFDVPGLCNQIWHDPVGIACTDVDQMAGCVLGGGTAVNAGLWWKPHPADWDTNFPDGWKNQDLVSATDRVFSRIPGTTAPSMDGKLYLPQGFDMLGGSLAKAGWKYIVPNDHPDQKNRTYGHSTFMYSGGERGGPLATYLVTASSRKTFTLWTNTMAKRVVRVGGHVTGVEVECNGGGYAGAVSVTPTTGRVILAAGAFGSAKLLFRSGIGPADQLNIVKNTTDGPTMLSSDAWIDLPVGYNLNDHVGTDIEISHPDVVFYDYYGAWNKPIVSDTETYLSNRTGPLAQAAPNINPMFWEIINGSDGILRHLHWQSRVEGTGNTSMTITQYLGTGSVSRGRMTITRQLNTVVSIPPYLHDDNDKAAVVKGLENLQESLKTVPNLTWITPKPNITAAQFVNSIPATPARRCSNHWIGTARIGTDDGRTGGKSVVDLNTKVYGTDNLFVVDASIFPGHVTSNPSAAIVIASEHAASKILALPAPSAGKVGATCGGRDWKGSFHCEAGLGCRAGTNGISQCTARS</sequence>
<dbReference type="InterPro" id="IPR007867">
    <property type="entry name" value="GMC_OxRtase_C"/>
</dbReference>
<dbReference type="InterPro" id="IPR053208">
    <property type="entry name" value="GMC_Oxidoreductase_CD"/>
</dbReference>
<dbReference type="PANTHER" id="PTHR47190">
    <property type="entry name" value="DEHYDROGENASE, PUTATIVE-RELATED"/>
    <property type="match status" value="1"/>
</dbReference>
<keyword evidence="2 3" id="KW-0274">FAD</keyword>
<evidence type="ECO:0000313" key="7">
    <source>
        <dbReference type="Proteomes" id="UP001303473"/>
    </source>
</evidence>
<dbReference type="PROSITE" id="PS00623">
    <property type="entry name" value="GMC_OXRED_1"/>
    <property type="match status" value="1"/>
</dbReference>
<dbReference type="PROSITE" id="PS51257">
    <property type="entry name" value="PROKAR_LIPOPROTEIN"/>
    <property type="match status" value="1"/>
</dbReference>
<keyword evidence="3" id="KW-0285">Flavoprotein</keyword>
<evidence type="ECO:0000256" key="2">
    <source>
        <dbReference type="PIRSR" id="PIRSR000137-2"/>
    </source>
</evidence>
<feature type="domain" description="Glucose-methanol-choline oxidoreductase N-terminal" evidence="5">
    <location>
        <begin position="120"/>
        <end position="143"/>
    </location>
</feature>
<dbReference type="SUPFAM" id="SSF54373">
    <property type="entry name" value="FAD-linked reductases, C-terminal domain"/>
    <property type="match status" value="1"/>
</dbReference>
<feature type="signal peptide" evidence="4">
    <location>
        <begin position="1"/>
        <end position="23"/>
    </location>
</feature>
<gene>
    <name evidence="6" type="ORF">QBC46DRAFT_440695</name>
</gene>
<comment type="similarity">
    <text evidence="1 3">Belongs to the GMC oxidoreductase family.</text>
</comment>
<feature type="binding site" evidence="2">
    <location>
        <position position="122"/>
    </location>
    <ligand>
        <name>FAD</name>
        <dbReference type="ChEBI" id="CHEBI:57692"/>
    </ligand>
</feature>
<dbReference type="AlphaFoldDB" id="A0AAN6NFB0"/>
<dbReference type="GO" id="GO:0050660">
    <property type="term" value="F:flavin adenine dinucleotide binding"/>
    <property type="evidence" value="ECO:0007669"/>
    <property type="project" value="InterPro"/>
</dbReference>
<accession>A0AAN6NFB0</accession>
<dbReference type="Gene3D" id="3.30.410.10">
    <property type="entry name" value="Cholesterol Oxidase, domain 2"/>
    <property type="match status" value="1"/>
</dbReference>
<dbReference type="Pfam" id="PF13450">
    <property type="entry name" value="NAD_binding_8"/>
    <property type="match status" value="1"/>
</dbReference>
<dbReference type="PIRSF" id="PIRSF000137">
    <property type="entry name" value="Alcohol_oxidase"/>
    <property type="match status" value="1"/>
</dbReference>
<protein>
    <submittedName>
        <fullName evidence="6">Cellobiose dehydrogenase</fullName>
    </submittedName>
</protein>
<comment type="cofactor">
    <cofactor evidence="2">
        <name>FAD</name>
        <dbReference type="ChEBI" id="CHEBI:57692"/>
    </cofactor>
</comment>
<name>A0AAN6NFB0_9PEZI</name>
<dbReference type="InterPro" id="IPR012132">
    <property type="entry name" value="GMC_OxRdtase"/>
</dbReference>
<reference evidence="7" key="1">
    <citation type="journal article" date="2023" name="Mol. Phylogenet. Evol.">
        <title>Genome-scale phylogeny and comparative genomics of the fungal order Sordariales.</title>
        <authorList>
            <person name="Hensen N."/>
            <person name="Bonometti L."/>
            <person name="Westerberg I."/>
            <person name="Brannstrom I.O."/>
            <person name="Guillou S."/>
            <person name="Cros-Aarteil S."/>
            <person name="Calhoun S."/>
            <person name="Haridas S."/>
            <person name="Kuo A."/>
            <person name="Mondo S."/>
            <person name="Pangilinan J."/>
            <person name="Riley R."/>
            <person name="LaButti K."/>
            <person name="Andreopoulos B."/>
            <person name="Lipzen A."/>
            <person name="Chen C."/>
            <person name="Yan M."/>
            <person name="Daum C."/>
            <person name="Ng V."/>
            <person name="Clum A."/>
            <person name="Steindorff A."/>
            <person name="Ohm R.A."/>
            <person name="Martin F."/>
            <person name="Silar P."/>
            <person name="Natvig D.O."/>
            <person name="Lalanne C."/>
            <person name="Gautier V."/>
            <person name="Ament-Velasquez S.L."/>
            <person name="Kruys A."/>
            <person name="Hutchinson M.I."/>
            <person name="Powell A.J."/>
            <person name="Barry K."/>
            <person name="Miller A.N."/>
            <person name="Grigoriev I.V."/>
            <person name="Debuchy R."/>
            <person name="Gladieux P."/>
            <person name="Hiltunen Thoren M."/>
            <person name="Johannesson H."/>
        </authorList>
    </citation>
    <scope>NUCLEOTIDE SEQUENCE [LARGE SCALE GENOMIC DNA]</scope>
    <source>
        <strain evidence="7">CBS 340.73</strain>
    </source>
</reference>
<proteinExistence type="inferred from homology"/>
<dbReference type="EMBL" id="MU853759">
    <property type="protein sequence ID" value="KAK3944430.1"/>
    <property type="molecule type" value="Genomic_DNA"/>
</dbReference>
<keyword evidence="7" id="KW-1185">Reference proteome</keyword>
<keyword evidence="4" id="KW-0732">Signal</keyword>
<dbReference type="Gene3D" id="3.50.50.60">
    <property type="entry name" value="FAD/NAD(P)-binding domain"/>
    <property type="match status" value="1"/>
</dbReference>
<evidence type="ECO:0000313" key="6">
    <source>
        <dbReference type="EMBL" id="KAK3944430.1"/>
    </source>
</evidence>
<evidence type="ECO:0000259" key="5">
    <source>
        <dbReference type="PROSITE" id="PS00623"/>
    </source>
</evidence>
<dbReference type="GO" id="GO:0016614">
    <property type="term" value="F:oxidoreductase activity, acting on CH-OH group of donors"/>
    <property type="evidence" value="ECO:0007669"/>
    <property type="project" value="InterPro"/>
</dbReference>
<dbReference type="InterPro" id="IPR000172">
    <property type="entry name" value="GMC_OxRdtase_N"/>
</dbReference>
<dbReference type="InterPro" id="IPR036188">
    <property type="entry name" value="FAD/NAD-bd_sf"/>
</dbReference>
<feature type="chain" id="PRO_5043033788" evidence="4">
    <location>
        <begin position="24"/>
        <end position="613"/>
    </location>
</feature>
<evidence type="ECO:0000256" key="1">
    <source>
        <dbReference type="ARBA" id="ARBA00010790"/>
    </source>
</evidence>
<dbReference type="Proteomes" id="UP001303473">
    <property type="component" value="Unassembled WGS sequence"/>
</dbReference>
<evidence type="ECO:0000256" key="3">
    <source>
        <dbReference type="RuleBase" id="RU003968"/>
    </source>
</evidence>
<dbReference type="Pfam" id="PF05199">
    <property type="entry name" value="GMC_oxred_C"/>
    <property type="match status" value="1"/>
</dbReference>
<organism evidence="6 7">
    <name type="scientific">Diplogelasinospora grovesii</name>
    <dbReference type="NCBI Taxonomy" id="303347"/>
    <lineage>
        <taxon>Eukaryota</taxon>
        <taxon>Fungi</taxon>
        <taxon>Dikarya</taxon>
        <taxon>Ascomycota</taxon>
        <taxon>Pezizomycotina</taxon>
        <taxon>Sordariomycetes</taxon>
        <taxon>Sordariomycetidae</taxon>
        <taxon>Sordariales</taxon>
        <taxon>Diplogelasinosporaceae</taxon>
        <taxon>Diplogelasinospora</taxon>
    </lineage>
</organism>
<evidence type="ECO:0000256" key="4">
    <source>
        <dbReference type="SAM" id="SignalP"/>
    </source>
</evidence>
<dbReference type="SUPFAM" id="SSF51905">
    <property type="entry name" value="FAD/NAD(P)-binding domain"/>
    <property type="match status" value="1"/>
</dbReference>
<dbReference type="Pfam" id="PF00732">
    <property type="entry name" value="GMC_oxred_N"/>
    <property type="match status" value="1"/>
</dbReference>
<comment type="caution">
    <text evidence="6">The sequence shown here is derived from an EMBL/GenBank/DDBJ whole genome shotgun (WGS) entry which is preliminary data.</text>
</comment>
<dbReference type="PANTHER" id="PTHR47190:SF2">
    <property type="entry name" value="CELLOBIOSE DEHYDROGENASE (AFU_ORTHOLOGUE AFUA_2G17620)"/>
    <property type="match status" value="1"/>
</dbReference>